<accession>A0ABW9G919</accession>
<keyword evidence="3 4" id="KW-0418">Kinase</keyword>
<reference evidence="5 6" key="1">
    <citation type="journal article" date="2013" name="Int. J. Syst. Evol. Microbiol.">
        <title>Celerinatantimonas yamalensis sp. nov., a cold-adapted diazotrophic bacterium from a cold permafrost brine.</title>
        <authorList>
            <person name="Shcherbakova V."/>
            <person name="Chuvilskaya N."/>
            <person name="Rivkina E."/>
            <person name="Demidov N."/>
            <person name="Uchaeva V."/>
            <person name="Suetin S."/>
            <person name="Suzina N."/>
            <person name="Gilichinsky D."/>
        </authorList>
    </citation>
    <scope>NUCLEOTIDE SEQUENCE [LARGE SCALE GENOMIC DNA]</scope>
    <source>
        <strain evidence="5 6">C7</strain>
    </source>
</reference>
<dbReference type="GO" id="GO:0008887">
    <property type="term" value="F:glycerate kinase activity"/>
    <property type="evidence" value="ECO:0007669"/>
    <property type="project" value="UniProtKB-EC"/>
</dbReference>
<evidence type="ECO:0000313" key="5">
    <source>
        <dbReference type="EMBL" id="MFM2486022.1"/>
    </source>
</evidence>
<comment type="caution">
    <text evidence="5">The sequence shown here is derived from an EMBL/GenBank/DDBJ whole genome shotgun (WGS) entry which is preliminary data.</text>
</comment>
<evidence type="ECO:0000256" key="3">
    <source>
        <dbReference type="ARBA" id="ARBA00022777"/>
    </source>
</evidence>
<dbReference type="EC" id="2.7.1.31" evidence="5"/>
<dbReference type="PANTHER" id="PTHR21599">
    <property type="entry name" value="GLYCERATE KINASE"/>
    <property type="match status" value="1"/>
</dbReference>
<dbReference type="InterPro" id="IPR018197">
    <property type="entry name" value="Glycerate_kinase_RE-like"/>
</dbReference>
<proteinExistence type="inferred from homology"/>
<dbReference type="Pfam" id="PF02595">
    <property type="entry name" value="Gly_kinase"/>
    <property type="match status" value="1"/>
</dbReference>
<dbReference type="EMBL" id="JBEQCT010000006">
    <property type="protein sequence ID" value="MFM2486022.1"/>
    <property type="molecule type" value="Genomic_DNA"/>
</dbReference>
<dbReference type="InterPro" id="IPR004381">
    <property type="entry name" value="Glycerate_kinase"/>
</dbReference>
<name>A0ABW9G919_9GAMM</name>
<dbReference type="PIRSF" id="PIRSF006078">
    <property type="entry name" value="GlxK"/>
    <property type="match status" value="1"/>
</dbReference>
<evidence type="ECO:0000256" key="2">
    <source>
        <dbReference type="ARBA" id="ARBA00022679"/>
    </source>
</evidence>
<keyword evidence="2 4" id="KW-0808">Transferase</keyword>
<protein>
    <submittedName>
        <fullName evidence="5">Glycerate kinase</fullName>
        <ecNumber evidence="5">2.7.1.31</ecNumber>
    </submittedName>
</protein>
<dbReference type="PANTHER" id="PTHR21599:SF0">
    <property type="entry name" value="GLYCERATE KINASE"/>
    <property type="match status" value="1"/>
</dbReference>
<comment type="similarity">
    <text evidence="1 4">Belongs to the glycerate kinase type-1 family.</text>
</comment>
<dbReference type="Gene3D" id="3.40.50.10350">
    <property type="entry name" value="Glycerate kinase, domain 1"/>
    <property type="match status" value="1"/>
</dbReference>
<organism evidence="5 6">
    <name type="scientific">Celerinatantimonas yamalensis</name>
    <dbReference type="NCBI Taxonomy" id="559956"/>
    <lineage>
        <taxon>Bacteria</taxon>
        <taxon>Pseudomonadati</taxon>
        <taxon>Pseudomonadota</taxon>
        <taxon>Gammaproteobacteria</taxon>
        <taxon>Celerinatantimonadaceae</taxon>
        <taxon>Celerinatantimonas</taxon>
    </lineage>
</organism>
<dbReference type="SUPFAM" id="SSF110738">
    <property type="entry name" value="Glycerate kinase I"/>
    <property type="match status" value="1"/>
</dbReference>
<dbReference type="InterPro" id="IPR018193">
    <property type="entry name" value="Glyc_kinase_flavodox-like_fold"/>
</dbReference>
<keyword evidence="6" id="KW-1185">Reference proteome</keyword>
<dbReference type="Proteomes" id="UP001629953">
    <property type="component" value="Unassembled WGS sequence"/>
</dbReference>
<evidence type="ECO:0000256" key="4">
    <source>
        <dbReference type="PIRNR" id="PIRNR006078"/>
    </source>
</evidence>
<dbReference type="Gene3D" id="3.90.1510.10">
    <property type="entry name" value="Glycerate kinase, domain 2"/>
    <property type="match status" value="1"/>
</dbReference>
<dbReference type="InterPro" id="IPR036129">
    <property type="entry name" value="Glycerate_kinase_sf"/>
</dbReference>
<evidence type="ECO:0000256" key="1">
    <source>
        <dbReference type="ARBA" id="ARBA00006284"/>
    </source>
</evidence>
<gene>
    <name evidence="5" type="ORF">ABUE30_13300</name>
</gene>
<sequence>MKIIIAPDSFKESMSALDVAQHIAHGFQEVYPNARYTLVPIADGGEGTVQALITSTHGQFIQTQVTGPLGEPVVAEFGVTGDGQTAVVEMASASGLALLTPEQRHPLETTSYGTGQLLLAAAKQGVKHIILGVGGSATNDGGAGLLQAIGVHLLDAMGQELKPGGGALNQLVKIDASGRDPIFDQCQITIACDVTNPLLGPQGASHIFGPQKGADPETVSQLEANLTHFAKVLEQQTGRMIAHYPGTGAGGGINAALLCYLNAELHSGVELIMSVLNLEEQLKDADLVITGEGRIDSQSIHGKVPIGVARLAKKYHKPVIGIAGSLSQDVKVVYSHGLDCVFSVILSPCSLETAFAQTEANIRLTARNIAKSFQLGCLSVNRDAVIPQHSISVDR</sequence>
<evidence type="ECO:0000313" key="6">
    <source>
        <dbReference type="Proteomes" id="UP001629953"/>
    </source>
</evidence>
<dbReference type="RefSeq" id="WP_408624284.1">
    <property type="nucleotide sequence ID" value="NZ_JBEQCT010000006.1"/>
</dbReference>
<dbReference type="NCBIfam" id="TIGR00045">
    <property type="entry name" value="glycerate kinase"/>
    <property type="match status" value="1"/>
</dbReference>